<evidence type="ECO:0000256" key="2">
    <source>
        <dbReference type="SAM" id="Phobius"/>
    </source>
</evidence>
<feature type="compositionally biased region" description="Low complexity" evidence="1">
    <location>
        <begin position="122"/>
        <end position="135"/>
    </location>
</feature>
<feature type="region of interest" description="Disordered" evidence="1">
    <location>
        <begin position="122"/>
        <end position="260"/>
    </location>
</feature>
<keyword evidence="2" id="KW-0472">Membrane</keyword>
<feature type="compositionally biased region" description="Pro residues" evidence="1">
    <location>
        <begin position="136"/>
        <end position="153"/>
    </location>
</feature>
<sequence length="386" mass="37891">MSERSDQILKSSGLPDPSLAVLERGDALFVLTASTLLYHDESGTRRVTLRDLARIHSDQEGTLRVETPAGTALSASLVGFDPAEVQTFFRQVRDVTAQAKQGPAASVPASVAPTPAAAAPAAAAPAPSASEARPAPATPPAPAPRPAPAPTPAPSLAKPADPAPAERPQTVTGPAFPAATKPAATPPPPPRRQASAAPAAQPTGSQSAGGPSPASQPAAQKQGGQKPPAPRPAAPQPSAAPASGSPGKAGAAPSSPLPVPSGPAPVVVTAAVPTPVAGAASESPAAPETPALPVPTLTGARADLLAQAGAVAGLGGRLRLLAVILMLAALGLAYFLYTAETPQPLNALWVIIAGGVGAVALTVLASLTRLLATMAQVVGARENGDG</sequence>
<evidence type="ECO:0000313" key="3">
    <source>
        <dbReference type="EMBL" id="AFD24851.1"/>
    </source>
</evidence>
<evidence type="ECO:0000256" key="1">
    <source>
        <dbReference type="SAM" id="MobiDB-lite"/>
    </source>
</evidence>
<dbReference type="PATRIC" id="fig|745776.4.peg.948"/>
<gene>
    <name evidence="3" type="ordered locus">DGo_CA0924</name>
</gene>
<accession>H8GYS4</accession>
<proteinExistence type="predicted"/>
<keyword evidence="2" id="KW-0812">Transmembrane</keyword>
<organism evidence="3 4">
    <name type="scientific">Deinococcus gobiensis (strain DSM 21396 / JCM 16679 / CGMCC 1.7299 / I-0)</name>
    <dbReference type="NCBI Taxonomy" id="745776"/>
    <lineage>
        <taxon>Bacteria</taxon>
        <taxon>Thermotogati</taxon>
        <taxon>Deinococcota</taxon>
        <taxon>Deinococci</taxon>
        <taxon>Deinococcales</taxon>
        <taxon>Deinococcaceae</taxon>
        <taxon>Deinococcus</taxon>
    </lineage>
</organism>
<keyword evidence="4" id="KW-1185">Reference proteome</keyword>
<feature type="compositionally biased region" description="Low complexity" evidence="1">
    <location>
        <begin position="236"/>
        <end position="254"/>
    </location>
</feature>
<dbReference type="KEGG" id="dgo:DGo_CA0924"/>
<evidence type="ECO:0000313" key="4">
    <source>
        <dbReference type="Proteomes" id="UP000007575"/>
    </source>
</evidence>
<dbReference type="STRING" id="745776.DGo_CA0924"/>
<dbReference type="Proteomes" id="UP000007575">
    <property type="component" value="Chromosome"/>
</dbReference>
<dbReference type="HOGENOM" id="CLU_568289_0_0_0"/>
<reference evidence="3 4" key="1">
    <citation type="journal article" date="2012" name="PLoS ONE">
        <title>Genome sequence and transcriptome analysis of the radioresistant bacterium Deinococcus gobiensis: insights into the extreme environmental adaptations.</title>
        <authorList>
            <person name="Yuan M."/>
            <person name="Chen M."/>
            <person name="Zhang W."/>
            <person name="Lu W."/>
            <person name="Wang J."/>
            <person name="Yang M."/>
            <person name="Zhao P."/>
            <person name="Tang R."/>
            <person name="Li X."/>
            <person name="Hao Y."/>
            <person name="Zhou Z."/>
            <person name="Zhan Y."/>
            <person name="Yu H."/>
            <person name="Teng C."/>
            <person name="Yan Y."/>
            <person name="Ping S."/>
            <person name="Wang Y."/>
            <person name="Lin M."/>
        </authorList>
    </citation>
    <scope>NUCLEOTIDE SEQUENCE [LARGE SCALE GENOMIC DNA]</scope>
    <source>
        <strain evidence="3 4">I-0</strain>
    </source>
</reference>
<dbReference type="RefSeq" id="WP_014684334.1">
    <property type="nucleotide sequence ID" value="NC_017790.1"/>
</dbReference>
<name>H8GYS4_DEIGI</name>
<feature type="compositionally biased region" description="Low complexity" evidence="1">
    <location>
        <begin position="192"/>
        <end position="226"/>
    </location>
</feature>
<keyword evidence="2" id="KW-1133">Transmembrane helix</keyword>
<dbReference type="AlphaFoldDB" id="H8GYS4"/>
<dbReference type="EMBL" id="CP002191">
    <property type="protein sequence ID" value="AFD24851.1"/>
    <property type="molecule type" value="Genomic_DNA"/>
</dbReference>
<feature type="compositionally biased region" description="Low complexity" evidence="1">
    <location>
        <begin position="174"/>
        <end position="183"/>
    </location>
</feature>
<feature type="transmembrane region" description="Helical" evidence="2">
    <location>
        <begin position="349"/>
        <end position="372"/>
    </location>
</feature>
<protein>
    <submittedName>
        <fullName evidence="3">Uncharacterized protein</fullName>
    </submittedName>
</protein>
<feature type="transmembrane region" description="Helical" evidence="2">
    <location>
        <begin position="318"/>
        <end position="337"/>
    </location>
</feature>